<evidence type="ECO:0000313" key="1">
    <source>
        <dbReference type="EMBL" id="KAI5355008.1"/>
    </source>
</evidence>
<proteinExistence type="predicted"/>
<comment type="caution">
    <text evidence="1">The sequence shown here is derived from an EMBL/GenBank/DDBJ whole genome shotgun (WGS) entry which is preliminary data.</text>
</comment>
<gene>
    <name evidence="1" type="ORF">L3X38_007903</name>
</gene>
<evidence type="ECO:0000313" key="2">
    <source>
        <dbReference type="Proteomes" id="UP001054821"/>
    </source>
</evidence>
<accession>A0AAD5F6L0</accession>
<protein>
    <submittedName>
        <fullName evidence="1">Uncharacterized protein</fullName>
    </submittedName>
</protein>
<dbReference type="EMBL" id="JAJFAZ020000001">
    <property type="protein sequence ID" value="KAI5355008.1"/>
    <property type="molecule type" value="Genomic_DNA"/>
</dbReference>
<keyword evidence="2" id="KW-1185">Reference proteome</keyword>
<organism evidence="1 2">
    <name type="scientific">Prunus dulcis</name>
    <name type="common">Almond</name>
    <name type="synonym">Amygdalus dulcis</name>
    <dbReference type="NCBI Taxonomy" id="3755"/>
    <lineage>
        <taxon>Eukaryota</taxon>
        <taxon>Viridiplantae</taxon>
        <taxon>Streptophyta</taxon>
        <taxon>Embryophyta</taxon>
        <taxon>Tracheophyta</taxon>
        <taxon>Spermatophyta</taxon>
        <taxon>Magnoliopsida</taxon>
        <taxon>eudicotyledons</taxon>
        <taxon>Gunneridae</taxon>
        <taxon>Pentapetalae</taxon>
        <taxon>rosids</taxon>
        <taxon>fabids</taxon>
        <taxon>Rosales</taxon>
        <taxon>Rosaceae</taxon>
        <taxon>Amygdaloideae</taxon>
        <taxon>Amygdaleae</taxon>
        <taxon>Prunus</taxon>
    </lineage>
</organism>
<reference evidence="1 2" key="1">
    <citation type="journal article" date="2022" name="G3 (Bethesda)">
        <title>Whole-genome sequence and methylome profiling of the almond [Prunus dulcis (Mill.) D.A. Webb] cultivar 'Nonpareil'.</title>
        <authorList>
            <person name="D'Amico-Willman K.M."/>
            <person name="Ouma W.Z."/>
            <person name="Meulia T."/>
            <person name="Sideli G.M."/>
            <person name="Gradziel T.M."/>
            <person name="Fresnedo-Ramirez J."/>
        </authorList>
    </citation>
    <scope>NUCLEOTIDE SEQUENCE [LARGE SCALE GENOMIC DNA]</scope>
    <source>
        <strain evidence="1">Clone GOH B32 T37-40</strain>
    </source>
</reference>
<sequence length="86" mass="9527">MQQSAIPRKKRKKPHLFHWNLAEEVTGRRREDSGLNQSMPSAILAFSGGTLGGSGSWLHDESNGTCLGGWGGRMWRRCGGFRLGEQ</sequence>
<name>A0AAD5F6L0_PRUDU</name>
<dbReference type="Proteomes" id="UP001054821">
    <property type="component" value="Chromosome 1"/>
</dbReference>
<dbReference type="AlphaFoldDB" id="A0AAD5F6L0"/>